<dbReference type="EMBL" id="BNBD01000016">
    <property type="protein sequence ID" value="GHF67953.1"/>
    <property type="molecule type" value="Genomic_DNA"/>
</dbReference>
<sequence length="118" mass="12700">MPVRPRTRTVETMGDDHVYGRDVLDELGHDRIEELARDLRTDVETARQVVLLTVAALPADLRAGGAGGGVMSTLFDQVAVPVQATVAARTGLSERAVGRALELLLPVIMTTIAKKRRG</sequence>
<protein>
    <submittedName>
        <fullName evidence="1">Uncharacterized protein</fullName>
    </submittedName>
</protein>
<evidence type="ECO:0000313" key="2">
    <source>
        <dbReference type="Proteomes" id="UP000638313"/>
    </source>
</evidence>
<organism evidence="1 2">
    <name type="scientific">Streptomyces mashuensis</name>
    <dbReference type="NCBI Taxonomy" id="33904"/>
    <lineage>
        <taxon>Bacteria</taxon>
        <taxon>Bacillati</taxon>
        <taxon>Actinomycetota</taxon>
        <taxon>Actinomycetes</taxon>
        <taxon>Kitasatosporales</taxon>
        <taxon>Streptomycetaceae</taxon>
        <taxon>Streptomyces</taxon>
    </lineage>
</organism>
<evidence type="ECO:0000313" key="1">
    <source>
        <dbReference type="EMBL" id="GHF67953.1"/>
    </source>
</evidence>
<dbReference type="AlphaFoldDB" id="A0A919B7S8"/>
<keyword evidence="2" id="KW-1185">Reference proteome</keyword>
<accession>A0A919B7S8</accession>
<dbReference type="Proteomes" id="UP000638313">
    <property type="component" value="Unassembled WGS sequence"/>
</dbReference>
<comment type="caution">
    <text evidence="1">The sequence shown here is derived from an EMBL/GenBank/DDBJ whole genome shotgun (WGS) entry which is preliminary data.</text>
</comment>
<gene>
    <name evidence="1" type="ORF">GCM10010218_56850</name>
</gene>
<reference evidence="1" key="2">
    <citation type="submission" date="2020-09" db="EMBL/GenBank/DDBJ databases">
        <authorList>
            <person name="Sun Q."/>
            <person name="Ohkuma M."/>
        </authorList>
    </citation>
    <scope>NUCLEOTIDE SEQUENCE</scope>
    <source>
        <strain evidence="1">JCM 4059</strain>
    </source>
</reference>
<proteinExistence type="predicted"/>
<reference evidence="1" key="1">
    <citation type="journal article" date="2014" name="Int. J. Syst. Evol. Microbiol.">
        <title>Complete genome sequence of Corynebacterium casei LMG S-19264T (=DSM 44701T), isolated from a smear-ripened cheese.</title>
        <authorList>
            <consortium name="US DOE Joint Genome Institute (JGI-PGF)"/>
            <person name="Walter F."/>
            <person name="Albersmeier A."/>
            <person name="Kalinowski J."/>
            <person name="Ruckert C."/>
        </authorList>
    </citation>
    <scope>NUCLEOTIDE SEQUENCE</scope>
    <source>
        <strain evidence="1">JCM 4059</strain>
    </source>
</reference>
<name>A0A919B7S8_9ACTN</name>